<dbReference type="EMBL" id="NIVC01001284">
    <property type="protein sequence ID" value="PAA69847.1"/>
    <property type="molecule type" value="Genomic_DNA"/>
</dbReference>
<dbReference type="InterPro" id="IPR000483">
    <property type="entry name" value="Cys-rich_flank_reg_C"/>
</dbReference>
<evidence type="ECO:0000313" key="8">
    <source>
        <dbReference type="EMBL" id="PAA69847.1"/>
    </source>
</evidence>
<keyword evidence="3" id="KW-0677">Repeat</keyword>
<dbReference type="InterPro" id="IPR017241">
    <property type="entry name" value="Toll-like_receptor"/>
</dbReference>
<dbReference type="GO" id="GO:0004888">
    <property type="term" value="F:transmembrane signaling receptor activity"/>
    <property type="evidence" value="ECO:0007669"/>
    <property type="project" value="InterPro"/>
</dbReference>
<evidence type="ECO:0000256" key="2">
    <source>
        <dbReference type="ARBA" id="ARBA00022729"/>
    </source>
</evidence>
<keyword evidence="9" id="KW-1185">Reference proteome</keyword>
<dbReference type="Pfam" id="PF13855">
    <property type="entry name" value="LRR_8"/>
    <property type="match status" value="5"/>
</dbReference>
<feature type="compositionally biased region" description="Polar residues" evidence="4">
    <location>
        <begin position="772"/>
        <end position="786"/>
    </location>
</feature>
<keyword evidence="1" id="KW-0433">Leucine-rich repeat</keyword>
<name>A0A267F9M1_9PLAT</name>
<dbReference type="SUPFAM" id="SSF52058">
    <property type="entry name" value="L domain-like"/>
    <property type="match status" value="3"/>
</dbReference>
<dbReference type="PRINTS" id="PR00019">
    <property type="entry name" value="LEURICHRPT"/>
</dbReference>
<evidence type="ECO:0000256" key="6">
    <source>
        <dbReference type="SAM" id="SignalP"/>
    </source>
</evidence>
<proteinExistence type="predicted"/>
<dbReference type="InterPro" id="IPR050328">
    <property type="entry name" value="Dev_Immune_Receptor"/>
</dbReference>
<feature type="chain" id="PRO_5012628080" description="LRRCT domain-containing protein" evidence="6">
    <location>
        <begin position="20"/>
        <end position="815"/>
    </location>
</feature>
<dbReference type="InterPro" id="IPR001611">
    <property type="entry name" value="Leu-rich_rpt"/>
</dbReference>
<feature type="domain" description="LRRCT" evidence="7">
    <location>
        <begin position="669"/>
        <end position="722"/>
    </location>
</feature>
<evidence type="ECO:0000313" key="9">
    <source>
        <dbReference type="Proteomes" id="UP000215902"/>
    </source>
</evidence>
<dbReference type="GO" id="GO:0016020">
    <property type="term" value="C:membrane"/>
    <property type="evidence" value="ECO:0007669"/>
    <property type="project" value="InterPro"/>
</dbReference>
<dbReference type="Gene3D" id="3.80.10.10">
    <property type="entry name" value="Ribonuclease Inhibitor"/>
    <property type="match status" value="4"/>
</dbReference>
<dbReference type="Proteomes" id="UP000215902">
    <property type="component" value="Unassembled WGS sequence"/>
</dbReference>
<evidence type="ECO:0000256" key="5">
    <source>
        <dbReference type="SAM" id="Phobius"/>
    </source>
</evidence>
<keyword evidence="5" id="KW-0472">Membrane</keyword>
<keyword evidence="5" id="KW-0812">Transmembrane</keyword>
<dbReference type="PANTHER" id="PTHR24373:SF384">
    <property type="entry name" value="LEUCINE RICH REPEAT CONTAINING 38"/>
    <property type="match status" value="1"/>
</dbReference>
<feature type="compositionally biased region" description="Acidic residues" evidence="4">
    <location>
        <begin position="759"/>
        <end position="768"/>
    </location>
</feature>
<accession>A0A267F9M1</accession>
<dbReference type="PROSITE" id="PS51450">
    <property type="entry name" value="LRR"/>
    <property type="match status" value="4"/>
</dbReference>
<dbReference type="PANTHER" id="PTHR24373">
    <property type="entry name" value="SLIT RELATED LEUCINE-RICH REPEAT NEURONAL PROTEIN"/>
    <property type="match status" value="1"/>
</dbReference>
<evidence type="ECO:0000256" key="1">
    <source>
        <dbReference type="ARBA" id="ARBA00022614"/>
    </source>
</evidence>
<protein>
    <recommendedName>
        <fullName evidence="7">LRRCT domain-containing protein</fullName>
    </recommendedName>
</protein>
<evidence type="ECO:0000256" key="4">
    <source>
        <dbReference type="SAM" id="MobiDB-lite"/>
    </source>
</evidence>
<reference evidence="8 9" key="1">
    <citation type="submission" date="2017-06" db="EMBL/GenBank/DDBJ databases">
        <title>A platform for efficient transgenesis in Macrostomum lignano, a flatworm model organism for stem cell research.</title>
        <authorList>
            <person name="Berezikov E."/>
        </authorList>
    </citation>
    <scope>NUCLEOTIDE SEQUENCE [LARGE SCALE GENOMIC DNA]</scope>
    <source>
        <strain evidence="8">DV1</strain>
        <tissue evidence="8">Whole organism</tissue>
    </source>
</reference>
<keyword evidence="5" id="KW-1133">Transmembrane helix</keyword>
<feature type="region of interest" description="Disordered" evidence="4">
    <location>
        <begin position="759"/>
        <end position="808"/>
    </location>
</feature>
<dbReference type="GO" id="GO:0002224">
    <property type="term" value="P:toll-like receptor signaling pathway"/>
    <property type="evidence" value="ECO:0007669"/>
    <property type="project" value="InterPro"/>
</dbReference>
<dbReference type="OrthoDB" id="6099413at2759"/>
<dbReference type="Pfam" id="PF01463">
    <property type="entry name" value="LRRCT"/>
    <property type="match status" value="1"/>
</dbReference>
<dbReference type="SMART" id="SM00082">
    <property type="entry name" value="LRRCT"/>
    <property type="match status" value="1"/>
</dbReference>
<comment type="caution">
    <text evidence="8">The sequence shown here is derived from an EMBL/GenBank/DDBJ whole genome shotgun (WGS) entry which is preliminary data.</text>
</comment>
<feature type="compositionally biased region" description="Low complexity" evidence="4">
    <location>
        <begin position="787"/>
        <end position="798"/>
    </location>
</feature>
<dbReference type="AlphaFoldDB" id="A0A267F9M1"/>
<feature type="signal peptide" evidence="6">
    <location>
        <begin position="1"/>
        <end position="19"/>
    </location>
</feature>
<dbReference type="SMART" id="SM00364">
    <property type="entry name" value="LRR_BAC"/>
    <property type="match status" value="5"/>
</dbReference>
<dbReference type="InterPro" id="IPR003591">
    <property type="entry name" value="Leu-rich_rpt_typical-subtyp"/>
</dbReference>
<evidence type="ECO:0000256" key="3">
    <source>
        <dbReference type="ARBA" id="ARBA00022737"/>
    </source>
</evidence>
<keyword evidence="2 6" id="KW-0732">Signal</keyword>
<dbReference type="Pfam" id="PF00560">
    <property type="entry name" value="LRR_1"/>
    <property type="match status" value="1"/>
</dbReference>
<dbReference type="GO" id="GO:0006955">
    <property type="term" value="P:immune response"/>
    <property type="evidence" value="ECO:0007669"/>
    <property type="project" value="InterPro"/>
</dbReference>
<dbReference type="InterPro" id="IPR032675">
    <property type="entry name" value="LRR_dom_sf"/>
</dbReference>
<gene>
    <name evidence="8" type="ORF">BOX15_Mlig010801g1</name>
</gene>
<evidence type="ECO:0000259" key="7">
    <source>
        <dbReference type="SMART" id="SM00082"/>
    </source>
</evidence>
<dbReference type="SMART" id="SM00369">
    <property type="entry name" value="LRR_TYP"/>
    <property type="match status" value="14"/>
</dbReference>
<feature type="transmembrane region" description="Helical" evidence="5">
    <location>
        <begin position="730"/>
        <end position="751"/>
    </location>
</feature>
<dbReference type="STRING" id="282301.A0A267F9M1"/>
<sequence>MPALLQLLVHLLQLYEASSLRLADVIAAGDLGYRCPSRCWCELPHPAVAPSTAVLSVTCSGKGLTEVPCDLLDPATLELNLDDNRLADLPVSIAASAPHLRVLSASKNAITKLNKNLFTALPNLVELRLSHNRLQNLDAKDLSSCVNLRIIDLSHNMLSVLPFDLLDNLPVWFEANLSHNRLRSVTSQSQTSAGSSTDALERPPVMTARQLNRDTRLDLSHNLLESVDSRFRWPVASCPALLDLSGNPALSYTGSGALKPLLRSVSADCDLDELRLRRLGLARLPAYAFRGRDLRLHSLRRLSLASNAIATVENGALNSLTRLSELDLSDNRLTEIPNLSDLNNLMRLDLSHNLLTIFVDPTRLPANLRWLSLGRNSLHNLHPSVFTRFASLQSLDLRDNGLKDFRPTRQQISGLTELLLGGNELRREHLAGIFAASPKLLRLDLSRNRISQIPDNLTGDCPHLRFLNLSWNGFPQIEPLDLGARELEELDMTGNRLQILADYGSAGLSKLHVGVNNISTIDTQAFLHSTNVQLLDLSDNPMEARTLALFKSSLDRLASSLRVFKLNRYEIFAYLKNNNWGLFREFNELEELELSRCNIRQPPGPGVVFPSSLRRLALDYNPIRDIDSDAFRSASHLRDVSIRSARISSVSADAMRSLFGLRRIDLVGNPLRCDCGRLRHFWRWALATNVSVVGLHSRQLRCASPSALRNRPVLDLQLASCESQFSRIPAVIAVAASLFILLIAAIVYAALCRGGDESDSAGEDDDGERDVGSSTGSVLVQQRQQLASPTSTTAAASARSRRDRFSATSKCIIEV</sequence>
<organism evidence="8 9">
    <name type="scientific">Macrostomum lignano</name>
    <dbReference type="NCBI Taxonomy" id="282301"/>
    <lineage>
        <taxon>Eukaryota</taxon>
        <taxon>Metazoa</taxon>
        <taxon>Spiralia</taxon>
        <taxon>Lophotrochozoa</taxon>
        <taxon>Platyhelminthes</taxon>
        <taxon>Rhabditophora</taxon>
        <taxon>Macrostomorpha</taxon>
        <taxon>Macrostomida</taxon>
        <taxon>Macrostomidae</taxon>
        <taxon>Macrostomum</taxon>
    </lineage>
</organism>
<dbReference type="PIRSF" id="PIRSF037595">
    <property type="entry name" value="Toll-like_receptor"/>
    <property type="match status" value="1"/>
</dbReference>
<dbReference type="SMART" id="SM00365">
    <property type="entry name" value="LRR_SD22"/>
    <property type="match status" value="7"/>
</dbReference>